<keyword evidence="1" id="KW-0472">Membrane</keyword>
<reference evidence="3" key="1">
    <citation type="journal article" date="2014" name="Int. J. Syst. Evol. Microbiol.">
        <title>Complete genome sequence of Corynebacterium casei LMG S-19264T (=DSM 44701T), isolated from a smear-ripened cheese.</title>
        <authorList>
            <consortium name="US DOE Joint Genome Institute (JGI-PGF)"/>
            <person name="Walter F."/>
            <person name="Albersmeier A."/>
            <person name="Kalinowski J."/>
            <person name="Ruckert C."/>
        </authorList>
    </citation>
    <scope>NUCLEOTIDE SEQUENCE</scope>
    <source>
        <strain evidence="3">CGMCC 1.15371</strain>
    </source>
</reference>
<organism evidence="3 4">
    <name type="scientific">Pullulanibacillus camelliae</name>
    <dbReference type="NCBI Taxonomy" id="1707096"/>
    <lineage>
        <taxon>Bacteria</taxon>
        <taxon>Bacillati</taxon>
        <taxon>Bacillota</taxon>
        <taxon>Bacilli</taxon>
        <taxon>Bacillales</taxon>
        <taxon>Sporolactobacillaceae</taxon>
        <taxon>Pullulanibacillus</taxon>
    </lineage>
</organism>
<feature type="transmembrane region" description="Helical" evidence="1">
    <location>
        <begin position="313"/>
        <end position="346"/>
    </location>
</feature>
<accession>A0A8J3DUV6</accession>
<keyword evidence="1" id="KW-0812">Transmembrane</keyword>
<evidence type="ECO:0000313" key="4">
    <source>
        <dbReference type="Proteomes" id="UP000628775"/>
    </source>
</evidence>
<dbReference type="EMBL" id="BMIR01000013">
    <property type="protein sequence ID" value="GGE46578.1"/>
    <property type="molecule type" value="Genomic_DNA"/>
</dbReference>
<feature type="transmembrane region" description="Helical" evidence="1">
    <location>
        <begin position="366"/>
        <end position="388"/>
    </location>
</feature>
<proteinExistence type="predicted"/>
<dbReference type="Proteomes" id="UP000628775">
    <property type="component" value="Unassembled WGS sequence"/>
</dbReference>
<feature type="transmembrane region" description="Helical" evidence="1">
    <location>
        <begin position="137"/>
        <end position="158"/>
    </location>
</feature>
<protein>
    <submittedName>
        <fullName evidence="3">Stage III sporulation protein AE</fullName>
    </submittedName>
</protein>
<feature type="transmembrane region" description="Helical" evidence="1">
    <location>
        <begin position="170"/>
        <end position="195"/>
    </location>
</feature>
<keyword evidence="1" id="KW-1133">Transmembrane helix</keyword>
<feature type="transmembrane region" description="Helical" evidence="1">
    <location>
        <begin position="242"/>
        <end position="262"/>
    </location>
</feature>
<name>A0A8J3DUV6_9BACL</name>
<keyword evidence="4" id="KW-1185">Reference proteome</keyword>
<dbReference type="InterPro" id="IPR014194">
    <property type="entry name" value="Spore_III_AE"/>
</dbReference>
<feature type="signal peptide" evidence="2">
    <location>
        <begin position="1"/>
        <end position="32"/>
    </location>
</feature>
<dbReference type="NCBIfam" id="TIGR02829">
    <property type="entry name" value="spore_III_AE"/>
    <property type="match status" value="1"/>
</dbReference>
<evidence type="ECO:0000256" key="2">
    <source>
        <dbReference type="SAM" id="SignalP"/>
    </source>
</evidence>
<reference evidence="3" key="2">
    <citation type="submission" date="2020-09" db="EMBL/GenBank/DDBJ databases">
        <authorList>
            <person name="Sun Q."/>
            <person name="Zhou Y."/>
        </authorList>
    </citation>
    <scope>NUCLEOTIDE SEQUENCE</scope>
    <source>
        <strain evidence="3">CGMCC 1.15371</strain>
    </source>
</reference>
<dbReference type="RefSeq" id="WP_188694967.1">
    <property type="nucleotide sequence ID" value="NZ_BMIR01000013.1"/>
</dbReference>
<sequence length="397" mass="43186">MWLLSQRLTKNTVRVIALCCFILMLCPSITLADTVTDKVVDKQLDSINTDDIKAYWDKVVTQYNGFLPESKDMDFKEFLTSDKNHLIKEWIAGLLHYLFHELLVNGKLLGTLILLTVLSMILQNIQNAFEHPTVSKVAYAVVYMVLVILALNSFKVAISYTTTAINDMSHFLLALMPLILALMATSGGLTSVAFFHPIIVFLINVSGWLISMIVLPLLFLSALLSIVSALSEHYKVTQLAKLLRSIGIGILAVFFAIFLGVLSVQGAATAISDGLVVRTAKFITGNFVPVIGRMFTDAADTVLNASALVKNTIGIAGLVILVAIVIFPVLKVLALAFIYNLASAILQPLGGGPIIECLSVIGRSMIYVFACLAIVALMFFLAITIIIASSNLSLMVR</sequence>
<evidence type="ECO:0000256" key="1">
    <source>
        <dbReference type="SAM" id="Phobius"/>
    </source>
</evidence>
<comment type="caution">
    <text evidence="3">The sequence shown here is derived from an EMBL/GenBank/DDBJ whole genome shotgun (WGS) entry which is preliminary data.</text>
</comment>
<dbReference type="Pfam" id="PF09546">
    <property type="entry name" value="Spore_III_AE"/>
    <property type="match status" value="1"/>
</dbReference>
<dbReference type="AlphaFoldDB" id="A0A8J3DUV6"/>
<evidence type="ECO:0000313" key="3">
    <source>
        <dbReference type="EMBL" id="GGE46578.1"/>
    </source>
</evidence>
<feature type="transmembrane region" description="Helical" evidence="1">
    <location>
        <begin position="207"/>
        <end position="230"/>
    </location>
</feature>
<feature type="chain" id="PRO_5035265459" evidence="2">
    <location>
        <begin position="33"/>
        <end position="397"/>
    </location>
</feature>
<keyword evidence="2" id="KW-0732">Signal</keyword>
<gene>
    <name evidence="3" type="primary">spoIIIAE</name>
    <name evidence="3" type="ORF">GCM10011391_26720</name>
</gene>